<evidence type="ECO:0000256" key="1">
    <source>
        <dbReference type="ARBA" id="ARBA00023015"/>
    </source>
</evidence>
<dbReference type="PANTHER" id="PTHR43537">
    <property type="entry name" value="TRANSCRIPTIONAL REGULATOR, GNTR FAMILY"/>
    <property type="match status" value="1"/>
</dbReference>
<dbReference type="Gene3D" id="1.10.10.10">
    <property type="entry name" value="Winged helix-like DNA-binding domain superfamily/Winged helix DNA-binding domain"/>
    <property type="match status" value="1"/>
</dbReference>
<dbReference type="Gene3D" id="1.20.120.530">
    <property type="entry name" value="GntR ligand-binding domain-like"/>
    <property type="match status" value="1"/>
</dbReference>
<dbReference type="CDD" id="cd07377">
    <property type="entry name" value="WHTH_GntR"/>
    <property type="match status" value="1"/>
</dbReference>
<sequence>MSDIDNFLSYKIEQYSDMRHANSSGRPARPDIAEYLAEAIFSGRYGPGDYVPREVDLCEQFGVSRSTVRSAVQLLVGAGLLTRISGQGTRVRALADWHLLDPRVSGWLARFAQPNPGIQREIFAFRVAVEPFVARLAAEHATAADLLEIETAYQGMILALEQDDLRWEGRSHNEYDVAFHEAIFTASHNLVWAQISHVLKPAIALLVEKSNQSADELHDSMERHRRVMEAIRLRQPDKAAQAALAVLDRTGQDLGLEGLTRILPTLDAQEPHLEVQTTHG</sequence>
<keyword evidence="3" id="KW-0804">Transcription</keyword>
<dbReference type="SMART" id="SM00895">
    <property type="entry name" value="FCD"/>
    <property type="match status" value="1"/>
</dbReference>
<dbReference type="InterPro" id="IPR008920">
    <property type="entry name" value="TF_FadR/GntR_C"/>
</dbReference>
<dbReference type="GO" id="GO:0003700">
    <property type="term" value="F:DNA-binding transcription factor activity"/>
    <property type="evidence" value="ECO:0007669"/>
    <property type="project" value="InterPro"/>
</dbReference>
<dbReference type="InterPro" id="IPR036388">
    <property type="entry name" value="WH-like_DNA-bd_sf"/>
</dbReference>
<evidence type="ECO:0000256" key="2">
    <source>
        <dbReference type="ARBA" id="ARBA00023125"/>
    </source>
</evidence>
<dbReference type="GO" id="GO:0003677">
    <property type="term" value="F:DNA binding"/>
    <property type="evidence" value="ECO:0007669"/>
    <property type="project" value="UniProtKB-KW"/>
</dbReference>
<organism evidence="5 6">
    <name type="scientific">Modicisalibacter ilicicola DSM 19980</name>
    <dbReference type="NCBI Taxonomy" id="1121942"/>
    <lineage>
        <taxon>Bacteria</taxon>
        <taxon>Pseudomonadati</taxon>
        <taxon>Pseudomonadota</taxon>
        <taxon>Gammaproteobacteria</taxon>
        <taxon>Oceanospirillales</taxon>
        <taxon>Halomonadaceae</taxon>
        <taxon>Modicisalibacter</taxon>
    </lineage>
</organism>
<keyword evidence="2 5" id="KW-0238">DNA-binding</keyword>
<evidence type="ECO:0000313" key="5">
    <source>
        <dbReference type="EMBL" id="SHE36747.1"/>
    </source>
</evidence>
<evidence type="ECO:0000313" key="6">
    <source>
        <dbReference type="Proteomes" id="UP000184346"/>
    </source>
</evidence>
<reference evidence="5 6" key="1">
    <citation type="submission" date="2016-11" db="EMBL/GenBank/DDBJ databases">
        <authorList>
            <person name="Jaros S."/>
            <person name="Januszkiewicz K."/>
            <person name="Wedrychowicz H."/>
        </authorList>
    </citation>
    <scope>NUCLEOTIDE SEQUENCE [LARGE SCALE GENOMIC DNA]</scope>
    <source>
        <strain evidence="5 6">DSM 19980</strain>
    </source>
</reference>
<dbReference type="PRINTS" id="PR00035">
    <property type="entry name" value="HTHGNTR"/>
</dbReference>
<keyword evidence="1" id="KW-0805">Transcription regulation</keyword>
<dbReference type="PANTHER" id="PTHR43537:SF44">
    <property type="entry name" value="GNTR FAMILY REGULATORY PROTEIN"/>
    <property type="match status" value="1"/>
</dbReference>
<dbReference type="SUPFAM" id="SSF48008">
    <property type="entry name" value="GntR ligand-binding domain-like"/>
    <property type="match status" value="1"/>
</dbReference>
<evidence type="ECO:0000259" key="4">
    <source>
        <dbReference type="PROSITE" id="PS50949"/>
    </source>
</evidence>
<dbReference type="InterPro" id="IPR000524">
    <property type="entry name" value="Tscrpt_reg_HTH_GntR"/>
</dbReference>
<dbReference type="AlphaFoldDB" id="A0A1M4SXK9"/>
<protein>
    <submittedName>
        <fullName evidence="5">DNA-binding transcriptional regulator, FadR family</fullName>
    </submittedName>
</protein>
<dbReference type="Pfam" id="PF07729">
    <property type="entry name" value="FCD"/>
    <property type="match status" value="1"/>
</dbReference>
<gene>
    <name evidence="5" type="ORF">SAMN02745148_00256</name>
</gene>
<dbReference type="SMART" id="SM00345">
    <property type="entry name" value="HTH_GNTR"/>
    <property type="match status" value="1"/>
</dbReference>
<evidence type="ECO:0000256" key="3">
    <source>
        <dbReference type="ARBA" id="ARBA00023163"/>
    </source>
</evidence>
<dbReference type="EMBL" id="FQUJ01000002">
    <property type="protein sequence ID" value="SHE36747.1"/>
    <property type="molecule type" value="Genomic_DNA"/>
</dbReference>
<accession>A0A1M4SXK9</accession>
<dbReference type="SUPFAM" id="SSF46785">
    <property type="entry name" value="Winged helix' DNA-binding domain"/>
    <property type="match status" value="1"/>
</dbReference>
<proteinExistence type="predicted"/>
<dbReference type="InterPro" id="IPR011711">
    <property type="entry name" value="GntR_C"/>
</dbReference>
<feature type="domain" description="HTH gntR-type" evidence="4">
    <location>
        <begin position="26"/>
        <end position="94"/>
    </location>
</feature>
<dbReference type="Proteomes" id="UP000184346">
    <property type="component" value="Unassembled WGS sequence"/>
</dbReference>
<name>A0A1M4SXK9_9GAMM</name>
<keyword evidence="6" id="KW-1185">Reference proteome</keyword>
<dbReference type="Pfam" id="PF00392">
    <property type="entry name" value="GntR"/>
    <property type="match status" value="1"/>
</dbReference>
<dbReference type="PROSITE" id="PS50949">
    <property type="entry name" value="HTH_GNTR"/>
    <property type="match status" value="1"/>
</dbReference>
<dbReference type="STRING" id="1121942.SAMN02745148_00256"/>
<dbReference type="InterPro" id="IPR036390">
    <property type="entry name" value="WH_DNA-bd_sf"/>
</dbReference>